<keyword evidence="3 5" id="KW-1133">Transmembrane helix</keyword>
<name>A0A4U0NX54_9ACTN</name>
<proteinExistence type="predicted"/>
<feature type="transmembrane region" description="Helical" evidence="5">
    <location>
        <begin position="213"/>
        <end position="231"/>
    </location>
</feature>
<evidence type="ECO:0000256" key="2">
    <source>
        <dbReference type="ARBA" id="ARBA00022692"/>
    </source>
</evidence>
<dbReference type="Gene3D" id="1.10.357.140">
    <property type="entry name" value="UbiA prenyltransferase"/>
    <property type="match status" value="1"/>
</dbReference>
<evidence type="ECO:0000313" key="7">
    <source>
        <dbReference type="Proteomes" id="UP000308697"/>
    </source>
</evidence>
<dbReference type="EMBL" id="SUMB01000001">
    <property type="protein sequence ID" value="TJZ59371.1"/>
    <property type="molecule type" value="Genomic_DNA"/>
</dbReference>
<feature type="transmembrane region" description="Helical" evidence="5">
    <location>
        <begin position="265"/>
        <end position="287"/>
    </location>
</feature>
<keyword evidence="7" id="KW-1185">Reference proteome</keyword>
<evidence type="ECO:0000256" key="5">
    <source>
        <dbReference type="SAM" id="Phobius"/>
    </source>
</evidence>
<dbReference type="InterPro" id="IPR044878">
    <property type="entry name" value="UbiA_sf"/>
</dbReference>
<feature type="transmembrane region" description="Helical" evidence="5">
    <location>
        <begin position="237"/>
        <end position="258"/>
    </location>
</feature>
<feature type="transmembrane region" description="Helical" evidence="5">
    <location>
        <begin position="120"/>
        <end position="139"/>
    </location>
</feature>
<evidence type="ECO:0000256" key="1">
    <source>
        <dbReference type="ARBA" id="ARBA00004141"/>
    </source>
</evidence>
<keyword evidence="2 5" id="KW-0812">Transmembrane</keyword>
<evidence type="ECO:0000256" key="4">
    <source>
        <dbReference type="ARBA" id="ARBA00023136"/>
    </source>
</evidence>
<feature type="transmembrane region" description="Helical" evidence="5">
    <location>
        <begin position="88"/>
        <end position="114"/>
    </location>
</feature>
<evidence type="ECO:0000313" key="6">
    <source>
        <dbReference type="EMBL" id="TJZ59371.1"/>
    </source>
</evidence>
<evidence type="ECO:0008006" key="8">
    <source>
        <dbReference type="Google" id="ProtNLM"/>
    </source>
</evidence>
<feature type="transmembrane region" description="Helical" evidence="5">
    <location>
        <begin position="171"/>
        <end position="192"/>
    </location>
</feature>
<evidence type="ECO:0000256" key="3">
    <source>
        <dbReference type="ARBA" id="ARBA00022989"/>
    </source>
</evidence>
<keyword evidence="4 5" id="KW-0472">Membrane</keyword>
<dbReference type="GO" id="GO:0016020">
    <property type="term" value="C:membrane"/>
    <property type="evidence" value="ECO:0007669"/>
    <property type="project" value="UniProtKB-SubCell"/>
</dbReference>
<comment type="subcellular location">
    <subcellularLocation>
        <location evidence="1">Membrane</location>
        <topology evidence="1">Multi-pass membrane protein</topology>
    </subcellularLocation>
</comment>
<protein>
    <recommendedName>
        <fullName evidence="8">Ubiquinone biosynthesis protein UbiA</fullName>
    </recommendedName>
</protein>
<dbReference type="AlphaFoldDB" id="A0A4U0NX54"/>
<dbReference type="GO" id="GO:0016765">
    <property type="term" value="F:transferase activity, transferring alkyl or aryl (other than methyl) groups"/>
    <property type="evidence" value="ECO:0007669"/>
    <property type="project" value="InterPro"/>
</dbReference>
<dbReference type="OrthoDB" id="3212588at2"/>
<dbReference type="InterPro" id="IPR000537">
    <property type="entry name" value="UbiA_prenyltransferase"/>
</dbReference>
<comment type="caution">
    <text evidence="6">The sequence shown here is derived from an EMBL/GenBank/DDBJ whole genome shotgun (WGS) entry which is preliminary data.</text>
</comment>
<sequence>MERPDAAEGTPGAALRPRAVGPLLRACHPGPTAVVSLLVGGLAVAMGQSGPRSLLAVTAVLAGQLSIGWSNDALDAGRDTLVGRRTKAVVAGAVTAGSVRTAAVVALTLCVPLSFACGRLAGTVHLAGVAAGWAYNLGLKATALSWLPYAVGFASLPVFVALGLPGRPWPGWWTVTAAALLGVGAHLANVLPDIADDLATGVYGWPQRLGGRRAGLLLPVPLVAATALLAYGRPGPVGVAGTVAVAGSVAVAAVGALLGRTRPRAPFAGAVAVAAVGVALLLLQGAALG</sequence>
<dbReference type="Pfam" id="PF01040">
    <property type="entry name" value="UbiA"/>
    <property type="match status" value="1"/>
</dbReference>
<accession>A0A4U0NX54</accession>
<gene>
    <name evidence="6" type="ORF">FCH28_01815</name>
</gene>
<organism evidence="6 7">
    <name type="scientific">Streptomyces piniterrae</name>
    <dbReference type="NCBI Taxonomy" id="2571125"/>
    <lineage>
        <taxon>Bacteria</taxon>
        <taxon>Bacillati</taxon>
        <taxon>Actinomycetota</taxon>
        <taxon>Actinomycetes</taxon>
        <taxon>Kitasatosporales</taxon>
        <taxon>Streptomycetaceae</taxon>
        <taxon>Streptomyces</taxon>
    </lineage>
</organism>
<reference evidence="6 7" key="1">
    <citation type="submission" date="2019-04" db="EMBL/GenBank/DDBJ databases">
        <title>Streptomyces piniterrae sp. nov., a heliquinomycin-producing actinomycete isolated from rhizosphere soil of Pinus yunnanensis.</title>
        <authorList>
            <person name="Zhuang X."/>
            <person name="Zhao J."/>
        </authorList>
    </citation>
    <scope>NUCLEOTIDE SEQUENCE [LARGE SCALE GENOMIC DNA]</scope>
    <source>
        <strain evidence="7">jys28</strain>
    </source>
</reference>
<dbReference type="RefSeq" id="WP_136738321.1">
    <property type="nucleotide sequence ID" value="NZ_SUMB01000001.1"/>
</dbReference>
<feature type="transmembrane region" description="Helical" evidence="5">
    <location>
        <begin position="146"/>
        <end position="165"/>
    </location>
</feature>
<dbReference type="Proteomes" id="UP000308697">
    <property type="component" value="Unassembled WGS sequence"/>
</dbReference>